<reference evidence="7 8" key="1">
    <citation type="submission" date="2015-09" db="EMBL/GenBank/DDBJ databases">
        <title>Draft genome sequence of Kouleothrix aurantiaca JCM 19913.</title>
        <authorList>
            <person name="Hemp J."/>
        </authorList>
    </citation>
    <scope>NUCLEOTIDE SEQUENCE [LARGE SCALE GENOMIC DNA]</scope>
    <source>
        <strain evidence="7 8">COM-B</strain>
    </source>
</reference>
<comment type="caution">
    <text evidence="7">The sequence shown here is derived from an EMBL/GenBank/DDBJ whole genome shotgun (WGS) entry which is preliminary data.</text>
</comment>
<sequence length="138" mass="15457">MMIQGGRRTTIECHALVALLHHPQRGWLLWDTGYAPHMLAETEHLPFRLYRRMTPLRLRPELAAAAQLARFGLAPAGIGTIIVSHFHADHVAGLRDFPTAQFVTSRAAYDDFASRRGFSALRRGYVPALVPADFARRA</sequence>
<evidence type="ECO:0000313" key="7">
    <source>
        <dbReference type="EMBL" id="KPV50911.1"/>
    </source>
</evidence>
<keyword evidence="5" id="KW-0862">Zinc</keyword>
<evidence type="ECO:0000256" key="2">
    <source>
        <dbReference type="ARBA" id="ARBA00007749"/>
    </source>
</evidence>
<evidence type="ECO:0000259" key="6">
    <source>
        <dbReference type="Pfam" id="PF00753"/>
    </source>
</evidence>
<dbReference type="PANTHER" id="PTHR42978">
    <property type="entry name" value="QUORUM-QUENCHING LACTONASE YTNP-RELATED-RELATED"/>
    <property type="match status" value="1"/>
</dbReference>
<dbReference type="Pfam" id="PF00753">
    <property type="entry name" value="Lactamase_B"/>
    <property type="match status" value="1"/>
</dbReference>
<dbReference type="GO" id="GO:0016787">
    <property type="term" value="F:hydrolase activity"/>
    <property type="evidence" value="ECO:0007669"/>
    <property type="project" value="UniProtKB-KW"/>
</dbReference>
<evidence type="ECO:0000256" key="4">
    <source>
        <dbReference type="ARBA" id="ARBA00022801"/>
    </source>
</evidence>
<comment type="cofactor">
    <cofactor evidence="1">
        <name>Zn(2+)</name>
        <dbReference type="ChEBI" id="CHEBI:29105"/>
    </cofactor>
</comment>
<dbReference type="Proteomes" id="UP000050509">
    <property type="component" value="Unassembled WGS sequence"/>
</dbReference>
<keyword evidence="4" id="KW-0378">Hydrolase</keyword>
<comment type="similarity">
    <text evidence="2">Belongs to the metallo-beta-lactamase superfamily.</text>
</comment>
<dbReference type="Gene3D" id="3.60.15.10">
    <property type="entry name" value="Ribonuclease Z/Hydroxyacylglutathione hydrolase-like"/>
    <property type="match status" value="1"/>
</dbReference>
<dbReference type="PANTHER" id="PTHR42978:SF2">
    <property type="entry name" value="102 KBASES UNSTABLE REGION: FROM 1 TO 119443"/>
    <property type="match status" value="1"/>
</dbReference>
<dbReference type="InterPro" id="IPR036866">
    <property type="entry name" value="RibonucZ/Hydroxyglut_hydro"/>
</dbReference>
<gene>
    <name evidence="7" type="ORF">SE17_24220</name>
</gene>
<evidence type="ECO:0000256" key="1">
    <source>
        <dbReference type="ARBA" id="ARBA00001947"/>
    </source>
</evidence>
<evidence type="ECO:0000256" key="3">
    <source>
        <dbReference type="ARBA" id="ARBA00022723"/>
    </source>
</evidence>
<name>A0A0P9H9N9_9CHLR</name>
<organism evidence="7 8">
    <name type="scientific">Kouleothrix aurantiaca</name>
    <dbReference type="NCBI Taxonomy" id="186479"/>
    <lineage>
        <taxon>Bacteria</taxon>
        <taxon>Bacillati</taxon>
        <taxon>Chloroflexota</taxon>
        <taxon>Chloroflexia</taxon>
        <taxon>Chloroflexales</taxon>
        <taxon>Roseiflexineae</taxon>
        <taxon>Roseiflexaceae</taxon>
        <taxon>Kouleothrix</taxon>
    </lineage>
</organism>
<feature type="domain" description="Metallo-beta-lactamase" evidence="6">
    <location>
        <begin position="23"/>
        <end position="116"/>
    </location>
</feature>
<dbReference type="EMBL" id="LJCR01001161">
    <property type="protein sequence ID" value="KPV50911.1"/>
    <property type="molecule type" value="Genomic_DNA"/>
</dbReference>
<dbReference type="SUPFAM" id="SSF56281">
    <property type="entry name" value="Metallo-hydrolase/oxidoreductase"/>
    <property type="match status" value="1"/>
</dbReference>
<feature type="non-terminal residue" evidence="7">
    <location>
        <position position="138"/>
    </location>
</feature>
<accession>A0A0P9H9N9</accession>
<protein>
    <recommendedName>
        <fullName evidence="6">Metallo-beta-lactamase domain-containing protein</fullName>
    </recommendedName>
</protein>
<dbReference type="GO" id="GO:0046872">
    <property type="term" value="F:metal ion binding"/>
    <property type="evidence" value="ECO:0007669"/>
    <property type="project" value="UniProtKB-KW"/>
</dbReference>
<dbReference type="AlphaFoldDB" id="A0A0P9H9N9"/>
<dbReference type="InterPro" id="IPR001279">
    <property type="entry name" value="Metallo-B-lactamas"/>
</dbReference>
<proteinExistence type="inferred from homology"/>
<keyword evidence="8" id="KW-1185">Reference proteome</keyword>
<evidence type="ECO:0000256" key="5">
    <source>
        <dbReference type="ARBA" id="ARBA00022833"/>
    </source>
</evidence>
<keyword evidence="3" id="KW-0479">Metal-binding</keyword>
<evidence type="ECO:0000313" key="8">
    <source>
        <dbReference type="Proteomes" id="UP000050509"/>
    </source>
</evidence>
<dbReference type="InterPro" id="IPR051013">
    <property type="entry name" value="MBL_superfamily_lactonases"/>
</dbReference>